<gene>
    <name evidence="2" type="ORF">GCM10009550_35940</name>
</gene>
<evidence type="ECO:0008006" key="4">
    <source>
        <dbReference type="Google" id="ProtNLM"/>
    </source>
</evidence>
<evidence type="ECO:0000256" key="1">
    <source>
        <dbReference type="SAM" id="Phobius"/>
    </source>
</evidence>
<comment type="caution">
    <text evidence="2">The sequence shown here is derived from an EMBL/GenBank/DDBJ whole genome shotgun (WGS) entry which is preliminary data.</text>
</comment>
<sequence>MNVFVAAMQLLVAAAFVSIPMVRHRYGKAATASAQAELARQNVRTTVLAENGMRFDAGGHETAVPATVAAVLAVAAGLNLFGAGQAALLTWIVQSLVLVGNCLILHSQLTAVRSVQAAFRRKGDPTLARVDVPALLKASEDGFPAWTWTLQNIRHVVVFGASVLALAATAFA</sequence>
<protein>
    <recommendedName>
        <fullName evidence="4">DUF1772 domain-containing protein</fullName>
    </recommendedName>
</protein>
<keyword evidence="1" id="KW-0472">Membrane</keyword>
<accession>A0ABP4BQW1</accession>
<name>A0ABP4BQW1_9ACTN</name>
<evidence type="ECO:0000313" key="3">
    <source>
        <dbReference type="Proteomes" id="UP001500665"/>
    </source>
</evidence>
<keyword evidence="1" id="KW-0812">Transmembrane</keyword>
<dbReference type="RefSeq" id="WP_344241986.1">
    <property type="nucleotide sequence ID" value="NZ_BAAAHH010000013.1"/>
</dbReference>
<feature type="transmembrane region" description="Helical" evidence="1">
    <location>
        <begin position="88"/>
        <end position="106"/>
    </location>
</feature>
<feature type="transmembrane region" description="Helical" evidence="1">
    <location>
        <begin position="63"/>
        <end position="81"/>
    </location>
</feature>
<dbReference type="Proteomes" id="UP001500665">
    <property type="component" value="Unassembled WGS sequence"/>
</dbReference>
<reference evidence="3" key="1">
    <citation type="journal article" date="2019" name="Int. J. Syst. Evol. Microbiol.">
        <title>The Global Catalogue of Microorganisms (GCM) 10K type strain sequencing project: providing services to taxonomists for standard genome sequencing and annotation.</title>
        <authorList>
            <consortium name="The Broad Institute Genomics Platform"/>
            <consortium name="The Broad Institute Genome Sequencing Center for Infectious Disease"/>
            <person name="Wu L."/>
            <person name="Ma J."/>
        </authorList>
    </citation>
    <scope>NUCLEOTIDE SEQUENCE [LARGE SCALE GENOMIC DNA]</scope>
    <source>
        <strain evidence="3">JCM 10696</strain>
    </source>
</reference>
<proteinExistence type="predicted"/>
<evidence type="ECO:0000313" key="2">
    <source>
        <dbReference type="EMBL" id="GAA0953646.1"/>
    </source>
</evidence>
<keyword evidence="1" id="KW-1133">Transmembrane helix</keyword>
<keyword evidence="3" id="KW-1185">Reference proteome</keyword>
<organism evidence="2 3">
    <name type="scientific">Actinocorallia libanotica</name>
    <dbReference type="NCBI Taxonomy" id="46162"/>
    <lineage>
        <taxon>Bacteria</taxon>
        <taxon>Bacillati</taxon>
        <taxon>Actinomycetota</taxon>
        <taxon>Actinomycetes</taxon>
        <taxon>Streptosporangiales</taxon>
        <taxon>Thermomonosporaceae</taxon>
        <taxon>Actinocorallia</taxon>
    </lineage>
</organism>
<dbReference type="EMBL" id="BAAAHH010000013">
    <property type="protein sequence ID" value="GAA0953646.1"/>
    <property type="molecule type" value="Genomic_DNA"/>
</dbReference>